<dbReference type="Gene3D" id="1.20.1250.20">
    <property type="entry name" value="MFS general substrate transporter like domains"/>
    <property type="match status" value="1"/>
</dbReference>
<keyword evidence="3" id="KW-1003">Cell membrane</keyword>
<dbReference type="PANTHER" id="PTHR23517">
    <property type="entry name" value="RESISTANCE PROTEIN MDTM, PUTATIVE-RELATED-RELATED"/>
    <property type="match status" value="1"/>
</dbReference>
<feature type="transmembrane region" description="Helical" evidence="8">
    <location>
        <begin position="186"/>
        <end position="206"/>
    </location>
</feature>
<organism evidence="9 10">
    <name type="scientific">Propioniciclava coleopterorum</name>
    <dbReference type="NCBI Taxonomy" id="2714937"/>
    <lineage>
        <taxon>Bacteria</taxon>
        <taxon>Bacillati</taxon>
        <taxon>Actinomycetota</taxon>
        <taxon>Actinomycetes</taxon>
        <taxon>Propionibacteriales</taxon>
        <taxon>Propionibacteriaceae</taxon>
        <taxon>Propioniciclava</taxon>
    </lineage>
</organism>
<dbReference type="InterPro" id="IPR036259">
    <property type="entry name" value="MFS_trans_sf"/>
</dbReference>
<dbReference type="Proteomes" id="UP000501058">
    <property type="component" value="Chromosome"/>
</dbReference>
<keyword evidence="6 8" id="KW-0472">Membrane</keyword>
<sequence>MSASAPEASAPISSRSDRKFFGHPAGLGWLFQVEMWERFSYYGMRAILLYFLVDTFANGGLGLPETTGQAVVATYGAAVYLLAIPGGFIADRVIGPWKATLYGGIVIMAGHICLSIPSVATAWIGICLVAIGTGFIKPNLSTMVGELYDEEDPRRDAGFQIFYMSINVGSFFSPLVVAFLRGNWGYHAGFAAAAVGMAFALTAFLIGRKALHGIGNQVPDPLTAEGRRRLGIISLGILAGAALLFVLFNALEGDIPAAIIDTVAAISIIASVGYFVAMLRSPRVTAPERSHVKAYIPLWIGAMLFFMIFEQAAGKMATFAMKNTDLHLGALTIDPSWYQSINPFGIVILAPIVGAFFTARAGKFPNTAAKFAFAVFLIGISAVAMGAAFQAFPGGDMLAPFYVLALVFLLQTVGELFLSPVGLSATTLLAPKAFASQAMALWFLTSAAGQGIAALVIKAMAGLSDATYYYVLGAVTLVCAVGLFALVPWTQRKMKDIEDMKLRAAEAERAERAAR</sequence>
<evidence type="ECO:0000256" key="7">
    <source>
        <dbReference type="RuleBase" id="RU003755"/>
    </source>
</evidence>
<keyword evidence="5 8" id="KW-1133">Transmembrane helix</keyword>
<dbReference type="NCBIfam" id="TIGR00924">
    <property type="entry name" value="yjdL_sub1_fam"/>
    <property type="match status" value="1"/>
</dbReference>
<feature type="transmembrane region" description="Helical" evidence="8">
    <location>
        <begin position="298"/>
        <end position="321"/>
    </location>
</feature>
<keyword evidence="2 7" id="KW-0813">Transport</keyword>
<keyword evidence="10" id="KW-1185">Reference proteome</keyword>
<accession>A0A6G7Y678</accession>
<feature type="transmembrane region" description="Helical" evidence="8">
    <location>
        <begin position="439"/>
        <end position="461"/>
    </location>
</feature>
<evidence type="ECO:0000256" key="3">
    <source>
        <dbReference type="ARBA" id="ARBA00022475"/>
    </source>
</evidence>
<feature type="transmembrane region" description="Helical" evidence="8">
    <location>
        <begin position="341"/>
        <end position="359"/>
    </location>
</feature>
<feature type="transmembrane region" description="Helical" evidence="8">
    <location>
        <begin position="161"/>
        <end position="180"/>
    </location>
</feature>
<feature type="transmembrane region" description="Helical" evidence="8">
    <location>
        <begin position="39"/>
        <end position="58"/>
    </location>
</feature>
<dbReference type="GO" id="GO:0006857">
    <property type="term" value="P:oligopeptide transport"/>
    <property type="evidence" value="ECO:0007669"/>
    <property type="project" value="InterPro"/>
</dbReference>
<dbReference type="RefSeq" id="WP_166233376.1">
    <property type="nucleotide sequence ID" value="NZ_CP049865.1"/>
</dbReference>
<feature type="transmembrane region" description="Helical" evidence="8">
    <location>
        <begin position="70"/>
        <end position="90"/>
    </location>
</feature>
<dbReference type="PROSITE" id="PS01023">
    <property type="entry name" value="PTR2_2"/>
    <property type="match status" value="1"/>
</dbReference>
<dbReference type="KEGG" id="prv:G7070_08505"/>
<evidence type="ECO:0000256" key="8">
    <source>
        <dbReference type="SAM" id="Phobius"/>
    </source>
</evidence>
<feature type="transmembrane region" description="Helical" evidence="8">
    <location>
        <begin position="257"/>
        <end position="277"/>
    </location>
</feature>
<dbReference type="GO" id="GO:1904680">
    <property type="term" value="F:peptide transmembrane transporter activity"/>
    <property type="evidence" value="ECO:0007669"/>
    <property type="project" value="InterPro"/>
</dbReference>
<dbReference type="SUPFAM" id="SSF103473">
    <property type="entry name" value="MFS general substrate transporter"/>
    <property type="match status" value="1"/>
</dbReference>
<feature type="transmembrane region" description="Helical" evidence="8">
    <location>
        <begin position="398"/>
        <end position="418"/>
    </location>
</feature>
<gene>
    <name evidence="9" type="ORF">G7070_08505</name>
</gene>
<evidence type="ECO:0000256" key="5">
    <source>
        <dbReference type="ARBA" id="ARBA00022989"/>
    </source>
</evidence>
<evidence type="ECO:0000313" key="10">
    <source>
        <dbReference type="Proteomes" id="UP000501058"/>
    </source>
</evidence>
<comment type="similarity">
    <text evidence="7">Belongs to the major facilitator superfamily. Proton-dependent oligopeptide transporter (POT/PTR) (TC 2.A.17) family.</text>
</comment>
<dbReference type="PANTHER" id="PTHR23517:SF15">
    <property type="entry name" value="PROTON-DEPENDENT OLIGOPEPTIDE FAMILY TRANSPORT PROTEIN"/>
    <property type="match status" value="1"/>
</dbReference>
<protein>
    <submittedName>
        <fullName evidence="9">MFS transporter</fullName>
    </submittedName>
</protein>
<dbReference type="InterPro" id="IPR005279">
    <property type="entry name" value="Dipep/tripep_permease"/>
</dbReference>
<reference evidence="9 10" key="1">
    <citation type="submission" date="2020-03" db="EMBL/GenBank/DDBJ databases">
        <title>Propioniciclava sp. nov., isolated from Hydrophilus acuminatus.</title>
        <authorList>
            <person name="Hyun D.-W."/>
            <person name="Bae J.-W."/>
        </authorList>
    </citation>
    <scope>NUCLEOTIDE SEQUENCE [LARGE SCALE GENOMIC DNA]</scope>
    <source>
        <strain evidence="9 10">HDW11</strain>
    </source>
</reference>
<dbReference type="EMBL" id="CP049865">
    <property type="protein sequence ID" value="QIK72300.1"/>
    <property type="molecule type" value="Genomic_DNA"/>
</dbReference>
<evidence type="ECO:0000256" key="1">
    <source>
        <dbReference type="ARBA" id="ARBA00004651"/>
    </source>
</evidence>
<evidence type="ECO:0000256" key="4">
    <source>
        <dbReference type="ARBA" id="ARBA00022692"/>
    </source>
</evidence>
<dbReference type="CDD" id="cd17346">
    <property type="entry name" value="MFS_DtpA_like"/>
    <property type="match status" value="1"/>
</dbReference>
<keyword evidence="4 7" id="KW-0812">Transmembrane</keyword>
<proteinExistence type="inferred from homology"/>
<feature type="transmembrane region" description="Helical" evidence="8">
    <location>
        <begin position="371"/>
        <end position="392"/>
    </location>
</feature>
<dbReference type="GO" id="GO:0005886">
    <property type="term" value="C:plasma membrane"/>
    <property type="evidence" value="ECO:0007669"/>
    <property type="project" value="UniProtKB-SubCell"/>
</dbReference>
<feature type="transmembrane region" description="Helical" evidence="8">
    <location>
        <begin position="230"/>
        <end position="251"/>
    </location>
</feature>
<name>A0A6G7Y678_9ACTN</name>
<evidence type="ECO:0000313" key="9">
    <source>
        <dbReference type="EMBL" id="QIK72300.1"/>
    </source>
</evidence>
<comment type="subcellular location">
    <subcellularLocation>
        <location evidence="1">Cell membrane</location>
        <topology evidence="1">Multi-pass membrane protein</topology>
    </subcellularLocation>
    <subcellularLocation>
        <location evidence="7">Membrane</location>
        <topology evidence="7">Multi-pass membrane protein</topology>
    </subcellularLocation>
</comment>
<dbReference type="AlphaFoldDB" id="A0A6G7Y678"/>
<dbReference type="InterPro" id="IPR050171">
    <property type="entry name" value="MFS_Transporters"/>
</dbReference>
<feature type="transmembrane region" description="Helical" evidence="8">
    <location>
        <begin position="102"/>
        <end position="131"/>
    </location>
</feature>
<dbReference type="InterPro" id="IPR000109">
    <property type="entry name" value="POT_fam"/>
</dbReference>
<dbReference type="InterPro" id="IPR018456">
    <property type="entry name" value="PTR2_symporter_CS"/>
</dbReference>
<evidence type="ECO:0000256" key="2">
    <source>
        <dbReference type="ARBA" id="ARBA00022448"/>
    </source>
</evidence>
<dbReference type="Pfam" id="PF00854">
    <property type="entry name" value="PTR2"/>
    <property type="match status" value="1"/>
</dbReference>
<evidence type="ECO:0000256" key="6">
    <source>
        <dbReference type="ARBA" id="ARBA00023136"/>
    </source>
</evidence>
<feature type="transmembrane region" description="Helical" evidence="8">
    <location>
        <begin position="467"/>
        <end position="487"/>
    </location>
</feature>